<dbReference type="GO" id="GO:0016705">
    <property type="term" value="F:oxidoreductase activity, acting on paired donors, with incorporation or reduction of molecular oxygen"/>
    <property type="evidence" value="ECO:0007669"/>
    <property type="project" value="InterPro"/>
</dbReference>
<feature type="binding site" description="axial binding residue" evidence="3">
    <location>
        <position position="356"/>
    </location>
    <ligand>
        <name>heme</name>
        <dbReference type="ChEBI" id="CHEBI:30413"/>
    </ligand>
    <ligandPart>
        <name>Fe</name>
        <dbReference type="ChEBI" id="CHEBI:18248"/>
    </ligandPart>
</feature>
<keyword evidence="6" id="KW-1185">Reference proteome</keyword>
<evidence type="ECO:0000313" key="5">
    <source>
        <dbReference type="EMBL" id="CAD7702104.1"/>
    </source>
</evidence>
<keyword evidence="3 4" id="KW-0349">Heme</keyword>
<keyword evidence="3 4" id="KW-0408">Iron</keyword>
<sequence length="418" mass="46815">MGCSQLFGGHGHDSLFTAREMDSRWKSTRKGTSRAFSTEALKAKFPLVLKKANELVEIIRGTSADEAIDFQPLFVRFTLDTAGLVGYNIDFKALQNKHCPLFEALVYCSSEALASSANPCRGVVKRLFPSGKLAQECDKLYGQLYNEYDWILKELRGRGEPAADDHSLWACLMRLKDPETGVPLDDELLCPEVATFILAATDTTAHQAMWAMFAIAALPDVQRKIEAEIKGCGMFQRLRKGGVDRLTYSDITSLNYLTMVTKEAMRLFPSTSLGTLRCTTKDGERVCGYRVPKNTYVIACIHALFNAPWLWEHPEHFNPERWSNQARQEASEVDARSERKGATRSFWSFSDGPRDCIGQRLAMMELLSVMAVLLANFEFRLADKMGGWDGACSRQYNAMALAIDGGMWLQCHPRTDAA</sequence>
<dbReference type="PANTHER" id="PTHR24305">
    <property type="entry name" value="CYTOCHROME P450"/>
    <property type="match status" value="1"/>
</dbReference>
<comment type="similarity">
    <text evidence="2 4">Belongs to the cytochrome P450 family.</text>
</comment>
<keyword evidence="4" id="KW-0503">Monooxygenase</keyword>
<name>A0A8S1J7A5_9CHLO</name>
<dbReference type="InterPro" id="IPR036396">
    <property type="entry name" value="Cyt_P450_sf"/>
</dbReference>
<comment type="caution">
    <text evidence="5">The sequence shown here is derived from an EMBL/GenBank/DDBJ whole genome shotgun (WGS) entry which is preliminary data.</text>
</comment>
<dbReference type="PROSITE" id="PS00086">
    <property type="entry name" value="CYTOCHROME_P450"/>
    <property type="match status" value="1"/>
</dbReference>
<evidence type="ECO:0000256" key="2">
    <source>
        <dbReference type="ARBA" id="ARBA00010617"/>
    </source>
</evidence>
<evidence type="ECO:0000256" key="3">
    <source>
        <dbReference type="PIRSR" id="PIRSR602401-1"/>
    </source>
</evidence>
<dbReference type="EMBL" id="CAJHUC010001710">
    <property type="protein sequence ID" value="CAD7702104.1"/>
    <property type="molecule type" value="Genomic_DNA"/>
</dbReference>
<dbReference type="GO" id="GO:0005506">
    <property type="term" value="F:iron ion binding"/>
    <property type="evidence" value="ECO:0007669"/>
    <property type="project" value="InterPro"/>
</dbReference>
<proteinExistence type="inferred from homology"/>
<protein>
    <recommendedName>
        <fullName evidence="7">Cytochrome P450</fullName>
    </recommendedName>
</protein>
<dbReference type="InterPro" id="IPR001128">
    <property type="entry name" value="Cyt_P450"/>
</dbReference>
<dbReference type="PRINTS" id="PR00385">
    <property type="entry name" value="P450"/>
</dbReference>
<dbReference type="GO" id="GO:0004497">
    <property type="term" value="F:monooxygenase activity"/>
    <property type="evidence" value="ECO:0007669"/>
    <property type="project" value="UniProtKB-KW"/>
</dbReference>
<keyword evidence="4" id="KW-0560">Oxidoreductase</keyword>
<dbReference type="GO" id="GO:0020037">
    <property type="term" value="F:heme binding"/>
    <property type="evidence" value="ECO:0007669"/>
    <property type="project" value="InterPro"/>
</dbReference>
<keyword evidence="3 4" id="KW-0479">Metal-binding</keyword>
<comment type="cofactor">
    <cofactor evidence="1 3">
        <name>heme</name>
        <dbReference type="ChEBI" id="CHEBI:30413"/>
    </cofactor>
</comment>
<dbReference type="PRINTS" id="PR00463">
    <property type="entry name" value="EP450I"/>
</dbReference>
<dbReference type="Gene3D" id="1.10.630.10">
    <property type="entry name" value="Cytochrome P450"/>
    <property type="match status" value="1"/>
</dbReference>
<dbReference type="AlphaFoldDB" id="A0A8S1J7A5"/>
<gene>
    <name evidence="5" type="ORF">OSTQU699_LOCUS7461</name>
</gene>
<dbReference type="Proteomes" id="UP000708148">
    <property type="component" value="Unassembled WGS sequence"/>
</dbReference>
<dbReference type="OrthoDB" id="2789670at2759"/>
<dbReference type="InterPro" id="IPR050121">
    <property type="entry name" value="Cytochrome_P450_monoxygenase"/>
</dbReference>
<evidence type="ECO:0000313" key="6">
    <source>
        <dbReference type="Proteomes" id="UP000708148"/>
    </source>
</evidence>
<dbReference type="SUPFAM" id="SSF48264">
    <property type="entry name" value="Cytochrome P450"/>
    <property type="match status" value="1"/>
</dbReference>
<evidence type="ECO:0000256" key="4">
    <source>
        <dbReference type="RuleBase" id="RU000461"/>
    </source>
</evidence>
<organism evidence="5 6">
    <name type="scientific">Ostreobium quekettii</name>
    <dbReference type="NCBI Taxonomy" id="121088"/>
    <lineage>
        <taxon>Eukaryota</taxon>
        <taxon>Viridiplantae</taxon>
        <taxon>Chlorophyta</taxon>
        <taxon>core chlorophytes</taxon>
        <taxon>Ulvophyceae</taxon>
        <taxon>TCBD clade</taxon>
        <taxon>Bryopsidales</taxon>
        <taxon>Ostreobineae</taxon>
        <taxon>Ostreobiaceae</taxon>
        <taxon>Ostreobium</taxon>
    </lineage>
</organism>
<dbReference type="InterPro" id="IPR017972">
    <property type="entry name" value="Cyt_P450_CS"/>
</dbReference>
<accession>A0A8S1J7A5</accession>
<evidence type="ECO:0000256" key="1">
    <source>
        <dbReference type="ARBA" id="ARBA00001971"/>
    </source>
</evidence>
<dbReference type="PANTHER" id="PTHR24305:SF166">
    <property type="entry name" value="CYTOCHROME P450 12A4, MITOCHONDRIAL-RELATED"/>
    <property type="match status" value="1"/>
</dbReference>
<dbReference type="InterPro" id="IPR002401">
    <property type="entry name" value="Cyt_P450_E_grp-I"/>
</dbReference>
<reference evidence="5" key="1">
    <citation type="submission" date="2020-12" db="EMBL/GenBank/DDBJ databases">
        <authorList>
            <person name="Iha C."/>
        </authorList>
    </citation>
    <scope>NUCLEOTIDE SEQUENCE</scope>
</reference>
<evidence type="ECO:0008006" key="7">
    <source>
        <dbReference type="Google" id="ProtNLM"/>
    </source>
</evidence>
<dbReference type="Pfam" id="PF00067">
    <property type="entry name" value="p450"/>
    <property type="match status" value="1"/>
</dbReference>